<organism evidence="1 2">
    <name type="scientific">Lasiosphaeria hispida</name>
    <dbReference type="NCBI Taxonomy" id="260671"/>
    <lineage>
        <taxon>Eukaryota</taxon>
        <taxon>Fungi</taxon>
        <taxon>Dikarya</taxon>
        <taxon>Ascomycota</taxon>
        <taxon>Pezizomycotina</taxon>
        <taxon>Sordariomycetes</taxon>
        <taxon>Sordariomycetidae</taxon>
        <taxon>Sordariales</taxon>
        <taxon>Lasiosphaeriaceae</taxon>
        <taxon>Lasiosphaeria</taxon>
    </lineage>
</organism>
<proteinExistence type="predicted"/>
<accession>A0AAJ0HWW7</accession>
<name>A0AAJ0HWW7_9PEZI</name>
<sequence length="175" mass="18996">MDVASLLMALASVSIRFPGVGLELVYVRVCYSHGHRPSCDSPYPLVCQRLGVRFVAPGGRAAIGETHGSGSVWHSTSRVSLGIGTATFDMGKLPLSNNEIEIGAIFNNQARTAGSTVARLTTNQEVPETWVDRRNSHYPYSRESPLIFLAFSAPDAKSRKVETAVLPRLSLLDPR</sequence>
<dbReference type="Proteomes" id="UP001275084">
    <property type="component" value="Unassembled WGS sequence"/>
</dbReference>
<dbReference type="AlphaFoldDB" id="A0AAJ0HWW7"/>
<keyword evidence="2" id="KW-1185">Reference proteome</keyword>
<evidence type="ECO:0000313" key="2">
    <source>
        <dbReference type="Proteomes" id="UP001275084"/>
    </source>
</evidence>
<protein>
    <submittedName>
        <fullName evidence="1">Uncharacterized protein</fullName>
    </submittedName>
</protein>
<reference evidence="1" key="1">
    <citation type="journal article" date="2023" name="Mol. Phylogenet. Evol.">
        <title>Genome-scale phylogeny and comparative genomics of the fungal order Sordariales.</title>
        <authorList>
            <person name="Hensen N."/>
            <person name="Bonometti L."/>
            <person name="Westerberg I."/>
            <person name="Brannstrom I.O."/>
            <person name="Guillou S."/>
            <person name="Cros-Aarteil S."/>
            <person name="Calhoun S."/>
            <person name="Haridas S."/>
            <person name="Kuo A."/>
            <person name="Mondo S."/>
            <person name="Pangilinan J."/>
            <person name="Riley R."/>
            <person name="LaButti K."/>
            <person name="Andreopoulos B."/>
            <person name="Lipzen A."/>
            <person name="Chen C."/>
            <person name="Yan M."/>
            <person name="Daum C."/>
            <person name="Ng V."/>
            <person name="Clum A."/>
            <person name="Steindorff A."/>
            <person name="Ohm R.A."/>
            <person name="Martin F."/>
            <person name="Silar P."/>
            <person name="Natvig D.O."/>
            <person name="Lalanne C."/>
            <person name="Gautier V."/>
            <person name="Ament-Velasquez S.L."/>
            <person name="Kruys A."/>
            <person name="Hutchinson M.I."/>
            <person name="Powell A.J."/>
            <person name="Barry K."/>
            <person name="Miller A.N."/>
            <person name="Grigoriev I.V."/>
            <person name="Debuchy R."/>
            <person name="Gladieux P."/>
            <person name="Hiltunen Thoren M."/>
            <person name="Johannesson H."/>
        </authorList>
    </citation>
    <scope>NUCLEOTIDE SEQUENCE</scope>
    <source>
        <strain evidence="1">CBS 955.72</strain>
    </source>
</reference>
<gene>
    <name evidence="1" type="ORF">B0T25DRAFT_63117</name>
</gene>
<comment type="caution">
    <text evidence="1">The sequence shown here is derived from an EMBL/GenBank/DDBJ whole genome shotgun (WGS) entry which is preliminary data.</text>
</comment>
<dbReference type="EMBL" id="JAUIQD010000001">
    <property type="protein sequence ID" value="KAK3364406.1"/>
    <property type="molecule type" value="Genomic_DNA"/>
</dbReference>
<evidence type="ECO:0000313" key="1">
    <source>
        <dbReference type="EMBL" id="KAK3364406.1"/>
    </source>
</evidence>
<reference evidence="1" key="2">
    <citation type="submission" date="2023-06" db="EMBL/GenBank/DDBJ databases">
        <authorList>
            <consortium name="Lawrence Berkeley National Laboratory"/>
            <person name="Haridas S."/>
            <person name="Hensen N."/>
            <person name="Bonometti L."/>
            <person name="Westerberg I."/>
            <person name="Brannstrom I.O."/>
            <person name="Guillou S."/>
            <person name="Cros-Aarteil S."/>
            <person name="Calhoun S."/>
            <person name="Kuo A."/>
            <person name="Mondo S."/>
            <person name="Pangilinan J."/>
            <person name="Riley R."/>
            <person name="Labutti K."/>
            <person name="Andreopoulos B."/>
            <person name="Lipzen A."/>
            <person name="Chen C."/>
            <person name="Yanf M."/>
            <person name="Daum C."/>
            <person name="Ng V."/>
            <person name="Clum A."/>
            <person name="Steindorff A."/>
            <person name="Ohm R."/>
            <person name="Martin F."/>
            <person name="Silar P."/>
            <person name="Natvig D."/>
            <person name="Lalanne C."/>
            <person name="Gautier V."/>
            <person name="Ament-Velasquez S.L."/>
            <person name="Kruys A."/>
            <person name="Hutchinson M.I."/>
            <person name="Powell A.J."/>
            <person name="Barry K."/>
            <person name="Miller A.N."/>
            <person name="Grigoriev I.V."/>
            <person name="Debuchy R."/>
            <person name="Gladieux P."/>
            <person name="Thoren M.H."/>
            <person name="Johannesson H."/>
        </authorList>
    </citation>
    <scope>NUCLEOTIDE SEQUENCE</scope>
    <source>
        <strain evidence="1">CBS 955.72</strain>
    </source>
</reference>